<sequence>MTTFSTPPADAGAVAVQELCRAAEAHREFGDRYGTLHPKVWQELEDSALPRAALPKQFGGLEWSVPQLLEAVREVSVADPATGWVAAINGPAGAFLSRLSPSVAGDFADRRLVIGGSSVPVGTAVRHGTRVRLRGRWPLVTGAPSMTLAALAAPAMESDGVSGTRWWLVPPSALVIEKDWDALGLRGSASYTLGCDTVVPSGHSVDLTAPPNIDAPMFRYPLYGLLAGCIAEVARATADRALAAFANLAASTRTRYGAGPLAEQPVAQAAYARAHGRVQAAAALLDSATTLAWSSAQVGEVPTEQVALLRSACCQMVDTAQEVCRDLFEAGGSAAIHRRNGLEGCWRDTVVIARHALVAARGRQLVGAHHLTSTAAKDL</sequence>
<dbReference type="InterPro" id="IPR046373">
    <property type="entry name" value="Acyl-CoA_Oxase/DH_mid-dom_sf"/>
</dbReference>
<dbReference type="PIRSF" id="PIRSF016578">
    <property type="entry name" value="HsaA"/>
    <property type="match status" value="1"/>
</dbReference>
<dbReference type="Gene3D" id="1.20.140.10">
    <property type="entry name" value="Butyryl-CoA Dehydrogenase, subunit A, domain 3"/>
    <property type="match status" value="1"/>
</dbReference>
<proteinExistence type="predicted"/>
<gene>
    <name evidence="3" type="ORF">ACFYXQ_45485</name>
</gene>
<dbReference type="Gene3D" id="2.40.110.10">
    <property type="entry name" value="Butyryl-CoA Dehydrogenase, subunit A, domain 2"/>
    <property type="match status" value="1"/>
</dbReference>
<protein>
    <recommendedName>
        <fullName evidence="2">Acyl-CoA dehydrogenase C-terminal domain-containing protein</fullName>
    </recommendedName>
</protein>
<reference evidence="3 4" key="1">
    <citation type="submission" date="2024-10" db="EMBL/GenBank/DDBJ databases">
        <title>The Natural Products Discovery Center: Release of the First 8490 Sequenced Strains for Exploring Actinobacteria Biosynthetic Diversity.</title>
        <authorList>
            <person name="Kalkreuter E."/>
            <person name="Kautsar S.A."/>
            <person name="Yang D."/>
            <person name="Bader C.D."/>
            <person name="Teijaro C.N."/>
            <person name="Fluegel L."/>
            <person name="Davis C.M."/>
            <person name="Simpson J.R."/>
            <person name="Lauterbach L."/>
            <person name="Steele A.D."/>
            <person name="Gui C."/>
            <person name="Meng S."/>
            <person name="Li G."/>
            <person name="Viehrig K."/>
            <person name="Ye F."/>
            <person name="Su P."/>
            <person name="Kiefer A.F."/>
            <person name="Nichols A."/>
            <person name="Cepeda A.J."/>
            <person name="Yan W."/>
            <person name="Fan B."/>
            <person name="Jiang Y."/>
            <person name="Adhikari A."/>
            <person name="Zheng C.-J."/>
            <person name="Schuster L."/>
            <person name="Cowan T.M."/>
            <person name="Smanski M.J."/>
            <person name="Chevrette M.G."/>
            <person name="De Carvalho L.P.S."/>
            <person name="Shen B."/>
        </authorList>
    </citation>
    <scope>NUCLEOTIDE SEQUENCE [LARGE SCALE GENOMIC DNA]</scope>
    <source>
        <strain evidence="3 4">NPDC002593</strain>
    </source>
</reference>
<comment type="caution">
    <text evidence="3">The sequence shown here is derived from an EMBL/GenBank/DDBJ whole genome shotgun (WGS) entry which is preliminary data.</text>
</comment>
<dbReference type="InterPro" id="IPR036250">
    <property type="entry name" value="AcylCo_DH-like_C"/>
</dbReference>
<keyword evidence="4" id="KW-1185">Reference proteome</keyword>
<feature type="domain" description="Acyl-CoA dehydrogenase C-terminal" evidence="2">
    <location>
        <begin position="231"/>
        <end position="358"/>
    </location>
</feature>
<dbReference type="InterPro" id="IPR009100">
    <property type="entry name" value="AcylCoA_DH/oxidase_NM_dom_sf"/>
</dbReference>
<organism evidence="3 4">
    <name type="scientific">Nocardia jiangxiensis</name>
    <dbReference type="NCBI Taxonomy" id="282685"/>
    <lineage>
        <taxon>Bacteria</taxon>
        <taxon>Bacillati</taxon>
        <taxon>Actinomycetota</taxon>
        <taxon>Actinomycetes</taxon>
        <taxon>Mycobacteriales</taxon>
        <taxon>Nocardiaceae</taxon>
        <taxon>Nocardia</taxon>
    </lineage>
</organism>
<name>A0ABW6SII0_9NOCA</name>
<dbReference type="Proteomes" id="UP001601992">
    <property type="component" value="Unassembled WGS sequence"/>
</dbReference>
<dbReference type="RefSeq" id="WP_387407039.1">
    <property type="nucleotide sequence ID" value="NZ_JBIAQY010000035.1"/>
</dbReference>
<dbReference type="InterPro" id="IPR037069">
    <property type="entry name" value="AcylCoA_DH/ox_N_sf"/>
</dbReference>
<dbReference type="Pfam" id="PF08028">
    <property type="entry name" value="Acyl-CoA_dh_2"/>
    <property type="match status" value="1"/>
</dbReference>
<evidence type="ECO:0000313" key="3">
    <source>
        <dbReference type="EMBL" id="MFF3575014.1"/>
    </source>
</evidence>
<evidence type="ECO:0000313" key="4">
    <source>
        <dbReference type="Proteomes" id="UP001601992"/>
    </source>
</evidence>
<dbReference type="SUPFAM" id="SSF47203">
    <property type="entry name" value="Acyl-CoA dehydrogenase C-terminal domain-like"/>
    <property type="match status" value="1"/>
</dbReference>
<dbReference type="SUPFAM" id="SSF56645">
    <property type="entry name" value="Acyl-CoA dehydrogenase NM domain-like"/>
    <property type="match status" value="1"/>
</dbReference>
<evidence type="ECO:0000256" key="1">
    <source>
        <dbReference type="ARBA" id="ARBA00023002"/>
    </source>
</evidence>
<evidence type="ECO:0000259" key="2">
    <source>
        <dbReference type="Pfam" id="PF08028"/>
    </source>
</evidence>
<dbReference type="Gene3D" id="1.10.540.10">
    <property type="entry name" value="Acyl-CoA dehydrogenase/oxidase, N-terminal domain"/>
    <property type="match status" value="1"/>
</dbReference>
<dbReference type="InterPro" id="IPR013107">
    <property type="entry name" value="Acyl-CoA_DH_C"/>
</dbReference>
<dbReference type="EMBL" id="JBIAQY010000035">
    <property type="protein sequence ID" value="MFF3575014.1"/>
    <property type="molecule type" value="Genomic_DNA"/>
</dbReference>
<accession>A0ABW6SII0</accession>
<keyword evidence="1" id="KW-0560">Oxidoreductase</keyword>